<proteinExistence type="predicted"/>
<keyword evidence="3" id="KW-1185">Reference proteome</keyword>
<evidence type="ECO:0000313" key="3">
    <source>
        <dbReference type="Proteomes" id="UP001297092"/>
    </source>
</evidence>
<protein>
    <submittedName>
        <fullName evidence="2">Alpha/beta fold hydrolase</fullName>
    </submittedName>
</protein>
<dbReference type="SUPFAM" id="SSF53474">
    <property type="entry name" value="alpha/beta-Hydrolases"/>
    <property type="match status" value="1"/>
</dbReference>
<name>A0ABS5S5S5_9FLAO</name>
<gene>
    <name evidence="2" type="ORF">KIV10_10280</name>
</gene>
<dbReference type="Proteomes" id="UP001297092">
    <property type="component" value="Unassembled WGS sequence"/>
</dbReference>
<dbReference type="GO" id="GO:0016787">
    <property type="term" value="F:hydrolase activity"/>
    <property type="evidence" value="ECO:0007669"/>
    <property type="project" value="UniProtKB-KW"/>
</dbReference>
<dbReference type="Pfam" id="PF20434">
    <property type="entry name" value="BD-FAE"/>
    <property type="match status" value="1"/>
</dbReference>
<accession>A0ABS5S5S5</accession>
<organism evidence="2 3">
    <name type="scientific">Aequorivita echinoideorum</name>
    <dbReference type="NCBI Taxonomy" id="1549647"/>
    <lineage>
        <taxon>Bacteria</taxon>
        <taxon>Pseudomonadati</taxon>
        <taxon>Bacteroidota</taxon>
        <taxon>Flavobacteriia</taxon>
        <taxon>Flavobacteriales</taxon>
        <taxon>Flavobacteriaceae</taxon>
        <taxon>Aequorivita</taxon>
    </lineage>
</organism>
<feature type="domain" description="BD-FAE-like" evidence="1">
    <location>
        <begin position="33"/>
        <end position="66"/>
    </location>
</feature>
<evidence type="ECO:0000313" key="2">
    <source>
        <dbReference type="EMBL" id="MBT0608571.1"/>
    </source>
</evidence>
<keyword evidence="2" id="KW-0378">Hydrolase</keyword>
<dbReference type="InterPro" id="IPR029058">
    <property type="entry name" value="AB_hydrolase_fold"/>
</dbReference>
<dbReference type="InterPro" id="IPR049492">
    <property type="entry name" value="BD-FAE-like_dom"/>
</dbReference>
<sequence>MLNLFVISFKNKISNYSNLKLETINLKYEFPTHEYIKDVKCPVIIFHGKKDKVVNYENSVKLNEILPKEQVNFVTVPMGGHNLENTPIYKREMIKLLK</sequence>
<comment type="caution">
    <text evidence="2">The sequence shown here is derived from an EMBL/GenBank/DDBJ whole genome shotgun (WGS) entry which is preliminary data.</text>
</comment>
<evidence type="ECO:0000259" key="1">
    <source>
        <dbReference type="Pfam" id="PF20434"/>
    </source>
</evidence>
<dbReference type="EMBL" id="JAHCTB010000004">
    <property type="protein sequence ID" value="MBT0608571.1"/>
    <property type="molecule type" value="Genomic_DNA"/>
</dbReference>
<dbReference type="Gene3D" id="3.40.50.1820">
    <property type="entry name" value="alpha/beta hydrolase"/>
    <property type="match status" value="1"/>
</dbReference>
<reference evidence="2 3" key="1">
    <citation type="submission" date="2021-05" db="EMBL/GenBank/DDBJ databases">
        <title>Aequorivita echinoideorum JCM 30378 genome.</title>
        <authorList>
            <person name="Zhang H."/>
            <person name="Li C."/>
        </authorList>
    </citation>
    <scope>NUCLEOTIDE SEQUENCE [LARGE SCALE GENOMIC DNA]</scope>
    <source>
        <strain evidence="2 3">JCM30378</strain>
    </source>
</reference>